<evidence type="ECO:0000313" key="2">
    <source>
        <dbReference type="Proteomes" id="UP001206788"/>
    </source>
</evidence>
<evidence type="ECO:0000313" key="1">
    <source>
        <dbReference type="EMBL" id="MCS5489701.1"/>
    </source>
</evidence>
<comment type="caution">
    <text evidence="1">The sequence shown here is derived from an EMBL/GenBank/DDBJ whole genome shotgun (WGS) entry which is preliminary data.</text>
</comment>
<keyword evidence="2" id="KW-1185">Reference proteome</keyword>
<reference evidence="1 2" key="1">
    <citation type="submission" date="2022-08" db="EMBL/GenBank/DDBJ databases">
        <title>Algoriphagus sp. CAU 1643 isolated from mud.</title>
        <authorList>
            <person name="Kim W."/>
        </authorList>
    </citation>
    <scope>NUCLEOTIDE SEQUENCE [LARGE SCALE GENOMIC DNA]</scope>
    <source>
        <strain evidence="1 2">CAU 1643</strain>
    </source>
</reference>
<name>A0ABT2G359_9BACT</name>
<organism evidence="1 2">
    <name type="scientific">Algoriphagus limi</name>
    <dbReference type="NCBI Taxonomy" id="2975273"/>
    <lineage>
        <taxon>Bacteria</taxon>
        <taxon>Pseudomonadati</taxon>
        <taxon>Bacteroidota</taxon>
        <taxon>Cytophagia</taxon>
        <taxon>Cytophagales</taxon>
        <taxon>Cyclobacteriaceae</taxon>
        <taxon>Algoriphagus</taxon>
    </lineage>
</organism>
<accession>A0ABT2G359</accession>
<sequence>MKVQSFHQNEKEIERYDESLEDLSQKVPLTGEELKKKVPVNIGSFSQVDLVIGSQEEIGVSSVLFIYQHAIENNKFFTLEIMDGAGESGIIFLKQSLEKLKSDFDPVASKEEIFINEHQGFRILEKQIQEMSQIHLEFILAKRFLVKVRSENLSKEELTCIVHLLPTWD</sequence>
<dbReference type="EMBL" id="JANWGH010000001">
    <property type="protein sequence ID" value="MCS5489701.1"/>
    <property type="molecule type" value="Genomic_DNA"/>
</dbReference>
<dbReference type="Proteomes" id="UP001206788">
    <property type="component" value="Unassembled WGS sequence"/>
</dbReference>
<protein>
    <submittedName>
        <fullName evidence="1">Uncharacterized protein</fullName>
    </submittedName>
</protein>
<proteinExistence type="predicted"/>
<dbReference type="RefSeq" id="WP_259413373.1">
    <property type="nucleotide sequence ID" value="NZ_JANWGH010000001.1"/>
</dbReference>
<gene>
    <name evidence="1" type="ORF">NY014_04630</name>
</gene>